<gene>
    <name evidence="2" type="ORF">CWS20_16165</name>
</gene>
<accession>A0A2N0ZEI0</accession>
<keyword evidence="3" id="KW-1185">Reference proteome</keyword>
<dbReference type="AlphaFoldDB" id="A0A2N0ZEI0"/>
<organism evidence="2 3">
    <name type="scientific">Cytobacillus horneckiae</name>
    <dbReference type="NCBI Taxonomy" id="549687"/>
    <lineage>
        <taxon>Bacteria</taxon>
        <taxon>Bacillati</taxon>
        <taxon>Bacillota</taxon>
        <taxon>Bacilli</taxon>
        <taxon>Bacillales</taxon>
        <taxon>Bacillaceae</taxon>
        <taxon>Cytobacillus</taxon>
    </lineage>
</organism>
<feature type="transmembrane region" description="Helical" evidence="1">
    <location>
        <begin position="12"/>
        <end position="33"/>
    </location>
</feature>
<keyword evidence="1" id="KW-0812">Transmembrane</keyword>
<evidence type="ECO:0000313" key="2">
    <source>
        <dbReference type="EMBL" id="PKG27921.1"/>
    </source>
</evidence>
<comment type="caution">
    <text evidence="2">The sequence shown here is derived from an EMBL/GenBank/DDBJ whole genome shotgun (WGS) entry which is preliminary data.</text>
</comment>
<name>A0A2N0ZEI0_9BACI</name>
<evidence type="ECO:0000256" key="1">
    <source>
        <dbReference type="SAM" id="Phobius"/>
    </source>
</evidence>
<dbReference type="EMBL" id="PISD01000034">
    <property type="protein sequence ID" value="PKG27921.1"/>
    <property type="molecule type" value="Genomic_DNA"/>
</dbReference>
<proteinExistence type="predicted"/>
<keyword evidence="1" id="KW-1133">Transmembrane helix</keyword>
<sequence>MGLVNMKKIPFILLANWGQSIGIHFFIIFKVIFWSMRERIKLIATINDNENKGGLVDDLKLVLKSISK</sequence>
<evidence type="ECO:0000313" key="3">
    <source>
        <dbReference type="Proteomes" id="UP000233343"/>
    </source>
</evidence>
<reference evidence="2 3" key="1">
    <citation type="journal article" date="2010" name="Int. J. Syst. Evol. Microbiol.">
        <title>Bacillus horneckiae sp. nov., isolated from a spacecraft-assembly clean room.</title>
        <authorList>
            <person name="Vaishampayan P."/>
            <person name="Probst A."/>
            <person name="Krishnamurthi S."/>
            <person name="Ghosh S."/>
            <person name="Osman S."/>
            <person name="McDowall A."/>
            <person name="Ruckmani A."/>
            <person name="Mayilraj S."/>
            <person name="Venkateswaran K."/>
        </authorList>
    </citation>
    <scope>NUCLEOTIDE SEQUENCE [LARGE SCALE GENOMIC DNA]</scope>
    <source>
        <strain evidence="3">1PO1SC</strain>
    </source>
</reference>
<protein>
    <submittedName>
        <fullName evidence="2">Uncharacterized protein</fullName>
    </submittedName>
</protein>
<dbReference type="Proteomes" id="UP000233343">
    <property type="component" value="Unassembled WGS sequence"/>
</dbReference>
<keyword evidence="1" id="KW-0472">Membrane</keyword>